<organism evidence="3 4">
    <name type="scientific">Pseudochrobactrum saccharolyticum</name>
    <dbReference type="NCBI Taxonomy" id="354352"/>
    <lineage>
        <taxon>Bacteria</taxon>
        <taxon>Pseudomonadati</taxon>
        <taxon>Pseudomonadota</taxon>
        <taxon>Alphaproteobacteria</taxon>
        <taxon>Hyphomicrobiales</taxon>
        <taxon>Brucellaceae</taxon>
        <taxon>Pseudochrobactrum</taxon>
    </lineage>
</organism>
<dbReference type="InterPro" id="IPR009936">
    <property type="entry name" value="DUF1468"/>
</dbReference>
<proteinExistence type="predicted"/>
<dbReference type="Pfam" id="PF07331">
    <property type="entry name" value="TctB"/>
    <property type="match status" value="1"/>
</dbReference>
<keyword evidence="1" id="KW-0472">Membrane</keyword>
<feature type="transmembrane region" description="Helical" evidence="1">
    <location>
        <begin position="12"/>
        <end position="33"/>
    </location>
</feature>
<name>A0A7W8ALL0_9HYPH</name>
<feature type="transmembrane region" description="Helical" evidence="1">
    <location>
        <begin position="45"/>
        <end position="63"/>
    </location>
</feature>
<keyword evidence="1" id="KW-1133">Transmembrane helix</keyword>
<keyword evidence="1" id="KW-0812">Transmembrane</keyword>
<feature type="transmembrane region" description="Helical" evidence="1">
    <location>
        <begin position="84"/>
        <end position="115"/>
    </location>
</feature>
<sequence>MYENSVNSKRTGLIYAACFLVLAVVYGIGGSRIDYAFASDPLGPRVVPVMLAVILGLLCFFYLRNPGEAEEFPRGATLLRVLAVPLTLVVAVLMLETAGFLLTVFFIVTVIAALFGAPLKFALAGGAVQALLWWFVFSYLLEVYLPKGIVFG</sequence>
<evidence type="ECO:0000313" key="4">
    <source>
        <dbReference type="Proteomes" id="UP000531231"/>
    </source>
</evidence>
<keyword evidence="4" id="KW-1185">Reference proteome</keyword>
<accession>A0A7W8ALL0</accession>
<feature type="domain" description="DUF1468" evidence="2">
    <location>
        <begin position="14"/>
        <end position="146"/>
    </location>
</feature>
<dbReference type="Proteomes" id="UP000531231">
    <property type="component" value="Unassembled WGS sequence"/>
</dbReference>
<comment type="caution">
    <text evidence="3">The sequence shown here is derived from an EMBL/GenBank/DDBJ whole genome shotgun (WGS) entry which is preliminary data.</text>
</comment>
<evidence type="ECO:0000313" key="3">
    <source>
        <dbReference type="EMBL" id="MBB5091480.1"/>
    </source>
</evidence>
<evidence type="ECO:0000256" key="1">
    <source>
        <dbReference type="SAM" id="Phobius"/>
    </source>
</evidence>
<dbReference type="EMBL" id="JACHIL010000003">
    <property type="protein sequence ID" value="MBB5091480.1"/>
    <property type="molecule type" value="Genomic_DNA"/>
</dbReference>
<reference evidence="3 4" key="1">
    <citation type="submission" date="2020-08" db="EMBL/GenBank/DDBJ databases">
        <title>Genomic Encyclopedia of Type Strains, Phase IV (KMG-IV): sequencing the most valuable type-strain genomes for metagenomic binning, comparative biology and taxonomic classification.</title>
        <authorList>
            <person name="Goeker M."/>
        </authorList>
    </citation>
    <scope>NUCLEOTIDE SEQUENCE [LARGE SCALE GENOMIC DNA]</scope>
    <source>
        <strain evidence="3 4">DSM 25620</strain>
    </source>
</reference>
<feature type="transmembrane region" description="Helical" evidence="1">
    <location>
        <begin position="121"/>
        <end position="141"/>
    </location>
</feature>
<dbReference type="AlphaFoldDB" id="A0A7W8ALL0"/>
<protein>
    <submittedName>
        <fullName evidence="3">Putative tricarboxylic transport membrane protein</fullName>
    </submittedName>
</protein>
<dbReference type="RefSeq" id="WP_151159533.1">
    <property type="nucleotide sequence ID" value="NZ_JACHIL010000003.1"/>
</dbReference>
<evidence type="ECO:0000259" key="2">
    <source>
        <dbReference type="Pfam" id="PF07331"/>
    </source>
</evidence>
<gene>
    <name evidence="3" type="ORF">HNQ68_002021</name>
</gene>